<evidence type="ECO:0000313" key="2">
    <source>
        <dbReference type="EMBL" id="JAI06189.1"/>
    </source>
</evidence>
<feature type="transmembrane region" description="Helical" evidence="1">
    <location>
        <begin position="12"/>
        <end position="30"/>
    </location>
</feature>
<reference evidence="2" key="2">
    <citation type="journal article" date="2015" name="Fish Shellfish Immunol.">
        <title>Early steps in the European eel (Anguilla anguilla)-Vibrio vulnificus interaction in the gills: Role of the RtxA13 toxin.</title>
        <authorList>
            <person name="Callol A."/>
            <person name="Pajuelo D."/>
            <person name="Ebbesson L."/>
            <person name="Teles M."/>
            <person name="MacKenzie S."/>
            <person name="Amaro C."/>
        </authorList>
    </citation>
    <scope>NUCLEOTIDE SEQUENCE</scope>
</reference>
<dbReference type="AlphaFoldDB" id="A0A0E9XWV4"/>
<keyword evidence="1" id="KW-1133">Transmembrane helix</keyword>
<sequence length="37" mass="4258">MEATPVFTLVQASEYIIIVFCFVLFLFMTVNKVSKNN</sequence>
<evidence type="ECO:0000256" key="1">
    <source>
        <dbReference type="SAM" id="Phobius"/>
    </source>
</evidence>
<dbReference type="EMBL" id="GBXM01002389">
    <property type="protein sequence ID" value="JAI06189.1"/>
    <property type="molecule type" value="Transcribed_RNA"/>
</dbReference>
<protein>
    <submittedName>
        <fullName evidence="2">Uncharacterized protein</fullName>
    </submittedName>
</protein>
<name>A0A0E9XWV4_ANGAN</name>
<organism evidence="2">
    <name type="scientific">Anguilla anguilla</name>
    <name type="common">European freshwater eel</name>
    <name type="synonym">Muraena anguilla</name>
    <dbReference type="NCBI Taxonomy" id="7936"/>
    <lineage>
        <taxon>Eukaryota</taxon>
        <taxon>Metazoa</taxon>
        <taxon>Chordata</taxon>
        <taxon>Craniata</taxon>
        <taxon>Vertebrata</taxon>
        <taxon>Euteleostomi</taxon>
        <taxon>Actinopterygii</taxon>
        <taxon>Neopterygii</taxon>
        <taxon>Teleostei</taxon>
        <taxon>Anguilliformes</taxon>
        <taxon>Anguillidae</taxon>
        <taxon>Anguilla</taxon>
    </lineage>
</organism>
<proteinExistence type="predicted"/>
<keyword evidence="1" id="KW-0472">Membrane</keyword>
<keyword evidence="1" id="KW-0812">Transmembrane</keyword>
<accession>A0A0E9XWV4</accession>
<reference evidence="2" key="1">
    <citation type="submission" date="2014-11" db="EMBL/GenBank/DDBJ databases">
        <authorList>
            <person name="Amaro Gonzalez C."/>
        </authorList>
    </citation>
    <scope>NUCLEOTIDE SEQUENCE</scope>
</reference>